<evidence type="ECO:0000313" key="2">
    <source>
        <dbReference type="EMBL" id="GBP97625.1"/>
    </source>
</evidence>
<feature type="region of interest" description="Disordered" evidence="1">
    <location>
        <begin position="264"/>
        <end position="285"/>
    </location>
</feature>
<reference evidence="2 3" key="1">
    <citation type="journal article" date="2019" name="Commun. Biol.">
        <title>The bagworm genome reveals a unique fibroin gene that provides high tensile strength.</title>
        <authorList>
            <person name="Kono N."/>
            <person name="Nakamura H."/>
            <person name="Ohtoshi R."/>
            <person name="Tomita M."/>
            <person name="Numata K."/>
            <person name="Arakawa K."/>
        </authorList>
    </citation>
    <scope>NUCLEOTIDE SEQUENCE [LARGE SCALE GENOMIC DNA]</scope>
</reference>
<keyword evidence="3" id="KW-1185">Reference proteome</keyword>
<dbReference type="Proteomes" id="UP000299102">
    <property type="component" value="Unassembled WGS sequence"/>
</dbReference>
<sequence>MNVGEFTTILCCLFGSSRELSKNIGECSTHLRASQVSGTLADPEIRLAGNREKFRLRPGAPADSRCGAMPRERPIKYCYFWLEGGVLPAALIKVFEFVRVHEDFPAGTLCYYRKLTYPFGIKAEMYTHRSDRTTRLGEWVKPIGRGGEYNKNKGKLICGRSEVGKWDAVSFEGNALRKTVKSKLYELFVSANGPTHSGGIGVASIWGSVPCTLFDHQSQAASGAVSSWMGGRLGTRRGVGFFWRCIPFKFVCFVQPARRSEFKRVRATPRPRPRRRPRTSGRSCGVRATNGMFTNTAYIGLAEFARRTT</sequence>
<feature type="compositionally biased region" description="Basic residues" evidence="1">
    <location>
        <begin position="265"/>
        <end position="279"/>
    </location>
</feature>
<proteinExistence type="predicted"/>
<organism evidence="2 3">
    <name type="scientific">Eumeta variegata</name>
    <name type="common">Bagworm moth</name>
    <name type="synonym">Eumeta japonica</name>
    <dbReference type="NCBI Taxonomy" id="151549"/>
    <lineage>
        <taxon>Eukaryota</taxon>
        <taxon>Metazoa</taxon>
        <taxon>Ecdysozoa</taxon>
        <taxon>Arthropoda</taxon>
        <taxon>Hexapoda</taxon>
        <taxon>Insecta</taxon>
        <taxon>Pterygota</taxon>
        <taxon>Neoptera</taxon>
        <taxon>Endopterygota</taxon>
        <taxon>Lepidoptera</taxon>
        <taxon>Glossata</taxon>
        <taxon>Ditrysia</taxon>
        <taxon>Tineoidea</taxon>
        <taxon>Psychidae</taxon>
        <taxon>Oiketicinae</taxon>
        <taxon>Eumeta</taxon>
    </lineage>
</organism>
<gene>
    <name evidence="2" type="ORF">EVAR_102006_1</name>
</gene>
<protein>
    <submittedName>
        <fullName evidence="2">Uncharacterized protein</fullName>
    </submittedName>
</protein>
<dbReference type="AlphaFoldDB" id="A0A4C2AF79"/>
<evidence type="ECO:0000256" key="1">
    <source>
        <dbReference type="SAM" id="MobiDB-lite"/>
    </source>
</evidence>
<comment type="caution">
    <text evidence="2">The sequence shown here is derived from an EMBL/GenBank/DDBJ whole genome shotgun (WGS) entry which is preliminary data.</text>
</comment>
<name>A0A4C2AF79_EUMVA</name>
<evidence type="ECO:0000313" key="3">
    <source>
        <dbReference type="Proteomes" id="UP000299102"/>
    </source>
</evidence>
<accession>A0A4C2AF79</accession>
<dbReference type="EMBL" id="BGZK01002974">
    <property type="protein sequence ID" value="GBP97625.1"/>
    <property type="molecule type" value="Genomic_DNA"/>
</dbReference>